<reference evidence="3" key="1">
    <citation type="journal article" date="2019" name="Int. J. Syst. Evol. Microbiol.">
        <title>The Global Catalogue of Microorganisms (GCM) 10K type strain sequencing project: providing services to taxonomists for standard genome sequencing and annotation.</title>
        <authorList>
            <consortium name="The Broad Institute Genomics Platform"/>
            <consortium name="The Broad Institute Genome Sequencing Center for Infectious Disease"/>
            <person name="Wu L."/>
            <person name="Ma J."/>
        </authorList>
    </citation>
    <scope>NUCLEOTIDE SEQUENCE [LARGE SCALE GENOMIC DNA]</scope>
    <source>
        <strain evidence="3">CECT 7798</strain>
    </source>
</reference>
<keyword evidence="3" id="KW-1185">Reference proteome</keyword>
<accession>A0ABV7Y1J7</accession>
<keyword evidence="1" id="KW-0732">Signal</keyword>
<dbReference type="EMBL" id="JBHRYO010000002">
    <property type="protein sequence ID" value="MFC3757988.1"/>
    <property type="molecule type" value="Genomic_DNA"/>
</dbReference>
<gene>
    <name evidence="2" type="ORF">ACFONJ_18565</name>
</gene>
<evidence type="ECO:0000256" key="1">
    <source>
        <dbReference type="SAM" id="SignalP"/>
    </source>
</evidence>
<proteinExistence type="predicted"/>
<dbReference type="Proteomes" id="UP001595735">
    <property type="component" value="Unassembled WGS sequence"/>
</dbReference>
<evidence type="ECO:0008006" key="4">
    <source>
        <dbReference type="Google" id="ProtNLM"/>
    </source>
</evidence>
<protein>
    <recommendedName>
        <fullName evidence="4">WG repeat-containing protein</fullName>
    </recommendedName>
</protein>
<evidence type="ECO:0000313" key="2">
    <source>
        <dbReference type="EMBL" id="MFC3757988.1"/>
    </source>
</evidence>
<organism evidence="2 3">
    <name type="scientific">Chryseobacterium tructae</name>
    <dbReference type="NCBI Taxonomy" id="1037380"/>
    <lineage>
        <taxon>Bacteria</taxon>
        <taxon>Pseudomonadati</taxon>
        <taxon>Bacteroidota</taxon>
        <taxon>Flavobacteriia</taxon>
        <taxon>Flavobacteriales</taxon>
        <taxon>Weeksellaceae</taxon>
        <taxon>Chryseobacterium group</taxon>
        <taxon>Chryseobacterium</taxon>
    </lineage>
</organism>
<name>A0ABV7Y1J7_9FLAO</name>
<comment type="caution">
    <text evidence="2">The sequence shown here is derived from an EMBL/GenBank/DDBJ whole genome shotgun (WGS) entry which is preliminary data.</text>
</comment>
<dbReference type="RefSeq" id="WP_290299586.1">
    <property type="nucleotide sequence ID" value="NZ_JAUFQR010000001.1"/>
</dbReference>
<evidence type="ECO:0000313" key="3">
    <source>
        <dbReference type="Proteomes" id="UP001595735"/>
    </source>
</evidence>
<sequence>MKKNIINILLLLLPTTFYTQIAIGKANITGTSTILDFDNSAGNTRGIILPAVQNSPVYKGTHNANNGTFIFDQSTSKIRMYQNDAWIDISSVGSRNNIMPNTSPGSSLSIIMGSSSSAAKGVLILESSNKAVILPQITNPHTSVANPYPGMMCYDRASKSVAFFDGKVWNYWK</sequence>
<feature type="signal peptide" evidence="1">
    <location>
        <begin position="1"/>
        <end position="19"/>
    </location>
</feature>
<feature type="chain" id="PRO_5045730759" description="WG repeat-containing protein" evidence="1">
    <location>
        <begin position="20"/>
        <end position="173"/>
    </location>
</feature>